<protein>
    <submittedName>
        <fullName evidence="1">Retrovirus-related Pol polyprotein from transposon TNT 1-94</fullName>
    </submittedName>
</protein>
<evidence type="ECO:0000313" key="1">
    <source>
        <dbReference type="EMBL" id="KAJ4719028.1"/>
    </source>
</evidence>
<sequence length="525" mass="60600">MRGLNLMSRQDNVYFSVMVNMSLATGDIDTHTQVEIDDDVHQLPTSEVSSDISLRRSTRIRQSSTSYPTSEYVLLTDGGEPECYVEAVESEQRKEWIDAMQDEMKSLHENHTFELVKLPKDKRALKNKWVYRIKQEEYTSQPRYKARLVVKGFSQRKGVDFDEIFSPVVKMSSIRVVLGIAASLDLKIEQMDVKTAFLHGDLDKEIYMKQPEGFKIKGKEDYMCKLKKSLYGLKQEPRQWHKKFESVMGEQGYRKTSSDHCVFIQKFSDDDFIILLLYVDDMLIVKYQAVPYNRQREGRHGKSSLCFSGWKLDVCDGMHKTDIAHAVGVVSRFLSNPGREHWNAMKWIMRYLRGTSNFKLTFGSGKPLLVGYIDSDIAGDVDTRKSTTGYLMTLSGRAVAWQSRLQKYVALSTTEAEFIAATEACKELLWMKRFLQELDFKQQQYVVFCDNQSAIHLSKNSSFHAKSKHIDVRYHWLRDALNDNMFELEKIHTNHNASDILTKTLPREKLEVCCSIAGLENPSTQ</sequence>
<proteinExistence type="predicted"/>
<keyword evidence="2" id="KW-1185">Reference proteome</keyword>
<accession>A0ACC1Y5Y7</accession>
<dbReference type="EMBL" id="CM051398">
    <property type="protein sequence ID" value="KAJ4719028.1"/>
    <property type="molecule type" value="Genomic_DNA"/>
</dbReference>
<reference evidence="1 2" key="1">
    <citation type="journal article" date="2023" name="Science">
        <title>Complex scaffold remodeling in plant triterpene biosynthesis.</title>
        <authorList>
            <person name="De La Pena R."/>
            <person name="Hodgson H."/>
            <person name="Liu J.C."/>
            <person name="Stephenson M.J."/>
            <person name="Martin A.C."/>
            <person name="Owen C."/>
            <person name="Harkess A."/>
            <person name="Leebens-Mack J."/>
            <person name="Jimenez L.E."/>
            <person name="Osbourn A."/>
            <person name="Sattely E.S."/>
        </authorList>
    </citation>
    <scope>NUCLEOTIDE SEQUENCE [LARGE SCALE GENOMIC DNA]</scope>
    <source>
        <strain evidence="2">cv. JPN11</strain>
        <tissue evidence="1">Leaf</tissue>
    </source>
</reference>
<dbReference type="Proteomes" id="UP001164539">
    <property type="component" value="Chromosome 5"/>
</dbReference>
<gene>
    <name evidence="1" type="ORF">OWV82_010649</name>
</gene>
<organism evidence="1 2">
    <name type="scientific">Melia azedarach</name>
    <name type="common">Chinaberry tree</name>
    <dbReference type="NCBI Taxonomy" id="155640"/>
    <lineage>
        <taxon>Eukaryota</taxon>
        <taxon>Viridiplantae</taxon>
        <taxon>Streptophyta</taxon>
        <taxon>Embryophyta</taxon>
        <taxon>Tracheophyta</taxon>
        <taxon>Spermatophyta</taxon>
        <taxon>Magnoliopsida</taxon>
        <taxon>eudicotyledons</taxon>
        <taxon>Gunneridae</taxon>
        <taxon>Pentapetalae</taxon>
        <taxon>rosids</taxon>
        <taxon>malvids</taxon>
        <taxon>Sapindales</taxon>
        <taxon>Meliaceae</taxon>
        <taxon>Melia</taxon>
    </lineage>
</organism>
<name>A0ACC1Y5Y7_MELAZ</name>
<comment type="caution">
    <text evidence="1">The sequence shown here is derived from an EMBL/GenBank/DDBJ whole genome shotgun (WGS) entry which is preliminary data.</text>
</comment>
<evidence type="ECO:0000313" key="2">
    <source>
        <dbReference type="Proteomes" id="UP001164539"/>
    </source>
</evidence>